<feature type="region of interest" description="Disordered" evidence="1">
    <location>
        <begin position="1"/>
        <end position="26"/>
    </location>
</feature>
<dbReference type="Proteomes" id="UP001172645">
    <property type="component" value="Unassembled WGS sequence"/>
</dbReference>
<keyword evidence="3" id="KW-1185">Reference proteome</keyword>
<sequence length="59" mass="6325">MAALGAFDNAKPVSGHHPMDMNMHQTALGHPDALGALDETGNYKGKMKPLRANALRAKR</sequence>
<comment type="caution">
    <text evidence="2">The sequence shown here is derived from an EMBL/GenBank/DDBJ whole genome shotgun (WGS) entry which is preliminary data.</text>
</comment>
<accession>A0ABT7JWS8</accession>
<evidence type="ECO:0000256" key="1">
    <source>
        <dbReference type="SAM" id="MobiDB-lite"/>
    </source>
</evidence>
<reference evidence="2" key="1">
    <citation type="submission" date="2023-06" db="EMBL/GenBank/DDBJ databases">
        <title>Phylogenetic Diversity of Rhizobium strains.</title>
        <authorList>
            <person name="Moura F.T."/>
            <person name="Helene L.C.F."/>
            <person name="Hungria M."/>
        </authorList>
    </citation>
    <scope>NUCLEOTIDE SEQUENCE</scope>
    <source>
        <strain evidence="2">CCGE526</strain>
    </source>
</reference>
<gene>
    <name evidence="2" type="ORF">PY649_17975</name>
</gene>
<feature type="region of interest" description="Disordered" evidence="1">
    <location>
        <begin position="39"/>
        <end position="59"/>
    </location>
</feature>
<evidence type="ECO:0000313" key="3">
    <source>
        <dbReference type="Proteomes" id="UP001172645"/>
    </source>
</evidence>
<name>A0ABT7JWS8_9HYPH</name>
<dbReference type="EMBL" id="JARFYM010000014">
    <property type="protein sequence ID" value="MDL2400799.1"/>
    <property type="molecule type" value="Genomic_DNA"/>
</dbReference>
<evidence type="ECO:0000313" key="2">
    <source>
        <dbReference type="EMBL" id="MDL2400799.1"/>
    </source>
</evidence>
<proteinExistence type="predicted"/>
<protein>
    <submittedName>
        <fullName evidence="2">Uncharacterized protein</fullName>
    </submittedName>
</protein>
<organism evidence="2 3">
    <name type="scientific">Rhizobium mayense</name>
    <dbReference type="NCBI Taxonomy" id="1312184"/>
    <lineage>
        <taxon>Bacteria</taxon>
        <taxon>Pseudomonadati</taxon>
        <taxon>Pseudomonadota</taxon>
        <taxon>Alphaproteobacteria</taxon>
        <taxon>Hyphomicrobiales</taxon>
        <taxon>Rhizobiaceae</taxon>
        <taxon>Rhizobium/Agrobacterium group</taxon>
        <taxon>Rhizobium</taxon>
    </lineage>
</organism>